<reference evidence="12" key="1">
    <citation type="submission" date="2021-03" db="EMBL/GenBank/DDBJ databases">
        <title>Genomic Encyclopedia of Type Strains, Phase IV (KMG-IV): sequencing the most valuable type-strain genomes for metagenomic binning, comparative biology and taxonomic classification.</title>
        <authorList>
            <person name="Goeker M."/>
        </authorList>
    </citation>
    <scope>NUCLEOTIDE SEQUENCE</scope>
    <source>
        <strain evidence="12">DSM 101588</strain>
    </source>
</reference>
<dbReference type="PROSITE" id="PS01278">
    <property type="entry name" value="MTTASE_RADICAL"/>
    <property type="match status" value="1"/>
</dbReference>
<dbReference type="SMART" id="SM00729">
    <property type="entry name" value="Elp3"/>
    <property type="match status" value="1"/>
</dbReference>
<dbReference type="HAMAP" id="MF_01865">
    <property type="entry name" value="MTTase_RimO"/>
    <property type="match status" value="1"/>
</dbReference>
<feature type="binding site" evidence="8">
    <location>
        <position position="47"/>
    </location>
    <ligand>
        <name>[4Fe-4S] cluster</name>
        <dbReference type="ChEBI" id="CHEBI:49883"/>
        <label>1</label>
    </ligand>
</feature>
<dbReference type="Gene3D" id="2.40.50.140">
    <property type="entry name" value="Nucleic acid-binding proteins"/>
    <property type="match status" value="1"/>
</dbReference>
<evidence type="ECO:0000256" key="1">
    <source>
        <dbReference type="ARBA" id="ARBA00022485"/>
    </source>
</evidence>
<keyword evidence="12" id="KW-0687">Ribonucleoprotein</keyword>
<dbReference type="Pfam" id="PF18693">
    <property type="entry name" value="TRAM_2"/>
    <property type="match status" value="1"/>
</dbReference>
<dbReference type="InterPro" id="IPR006638">
    <property type="entry name" value="Elp3/MiaA/NifB-like_rSAM"/>
</dbReference>
<dbReference type="SFLD" id="SFLDG01082">
    <property type="entry name" value="B12-binding_domain_containing"/>
    <property type="match status" value="1"/>
</dbReference>
<dbReference type="InterPro" id="IPR012340">
    <property type="entry name" value="NA-bd_OB-fold"/>
</dbReference>
<evidence type="ECO:0000256" key="8">
    <source>
        <dbReference type="HAMAP-Rule" id="MF_01865"/>
    </source>
</evidence>
<comment type="catalytic activity">
    <reaction evidence="8">
        <text>L-aspartate(89)-[ribosomal protein uS12]-hydrogen + (sulfur carrier)-SH + AH2 + 2 S-adenosyl-L-methionine = 3-methylsulfanyl-L-aspartate(89)-[ribosomal protein uS12]-hydrogen + (sulfur carrier)-H + 5'-deoxyadenosine + L-methionine + A + S-adenosyl-L-homocysteine + 2 H(+)</text>
        <dbReference type="Rhea" id="RHEA:37087"/>
        <dbReference type="Rhea" id="RHEA-COMP:10460"/>
        <dbReference type="Rhea" id="RHEA-COMP:10461"/>
        <dbReference type="Rhea" id="RHEA-COMP:14737"/>
        <dbReference type="Rhea" id="RHEA-COMP:14739"/>
        <dbReference type="ChEBI" id="CHEBI:13193"/>
        <dbReference type="ChEBI" id="CHEBI:15378"/>
        <dbReference type="ChEBI" id="CHEBI:17319"/>
        <dbReference type="ChEBI" id="CHEBI:17499"/>
        <dbReference type="ChEBI" id="CHEBI:29917"/>
        <dbReference type="ChEBI" id="CHEBI:29961"/>
        <dbReference type="ChEBI" id="CHEBI:57844"/>
        <dbReference type="ChEBI" id="CHEBI:57856"/>
        <dbReference type="ChEBI" id="CHEBI:59789"/>
        <dbReference type="ChEBI" id="CHEBI:64428"/>
        <dbReference type="ChEBI" id="CHEBI:73599"/>
        <dbReference type="EC" id="2.8.4.4"/>
    </reaction>
</comment>
<dbReference type="InterPro" id="IPR005839">
    <property type="entry name" value="Methylthiotransferase"/>
</dbReference>
<organism evidence="12 13">
    <name type="scientific">Thermoanaerobacterium butyriciformans</name>
    <dbReference type="NCBI Taxonomy" id="1702242"/>
    <lineage>
        <taxon>Bacteria</taxon>
        <taxon>Bacillati</taxon>
        <taxon>Bacillota</taxon>
        <taxon>Clostridia</taxon>
        <taxon>Thermoanaerobacterales</taxon>
        <taxon>Thermoanaerobacteraceae</taxon>
        <taxon>Thermoanaerobacterium</taxon>
    </lineage>
</organism>
<proteinExistence type="inferred from homology"/>
<evidence type="ECO:0000313" key="13">
    <source>
        <dbReference type="Proteomes" id="UP001166402"/>
    </source>
</evidence>
<accession>A0ABS4ND80</accession>
<feature type="domain" description="Radical SAM core" evidence="11">
    <location>
        <begin position="140"/>
        <end position="369"/>
    </location>
</feature>
<feature type="binding site" evidence="8">
    <location>
        <position position="161"/>
    </location>
    <ligand>
        <name>[4Fe-4S] cluster</name>
        <dbReference type="ChEBI" id="CHEBI:49883"/>
        <label>2</label>
        <note>4Fe-4S-S-AdoMet</note>
    </ligand>
</feature>
<keyword evidence="7 8" id="KW-0411">Iron-sulfur</keyword>
<dbReference type="SFLD" id="SFLDS00029">
    <property type="entry name" value="Radical_SAM"/>
    <property type="match status" value="1"/>
</dbReference>
<dbReference type="Proteomes" id="UP001166402">
    <property type="component" value="Unassembled WGS sequence"/>
</dbReference>
<keyword evidence="4 8" id="KW-0949">S-adenosyl-L-methionine</keyword>
<dbReference type="EC" id="2.8.4.4" evidence="8"/>
<sequence length="437" mass="49955">MVNVGIISLGCAKNTVDSEKMLGIIKEKGYNIVNNENDADVLIINTCGFIESAKRESINYIIEMGKLKEKRLKSLIAAGCLSERYKEELLSNLPELDAVIGTGDFLKISEIIESTLNGKRVLEYGHADELDDANSPRMLSTPKHYGYLKIAEGCNNKCSFCIIPKLRGHYRSVKIEDLVNEAKIMAKNGVRELILIAEDTTKYGIDIYKKFMLPTLLRELSKIDEIKWIRILYAYPDSITDELIEEIRTNSKLLKYIDMPLQHSNNDVLKRMKRNTQKEKIEEIIDKLRTISGMVIRTTFIVGFPGETDAEFNDLKDFIKEKKFNKLGVFAYSREEDTEAYDMPNQVPEKIKKKRYNEIMLLQKNISLNNNKSLIGTELEIVVEGYKDGLYYGRSYIDAPDIDGVTFVKADRKLNIGDFVKVKISKAFDYDLMGELL</sequence>
<dbReference type="InterPro" id="IPR058240">
    <property type="entry name" value="rSAM_sf"/>
</dbReference>
<dbReference type="Gene3D" id="3.40.50.12160">
    <property type="entry name" value="Methylthiotransferase, N-terminal domain"/>
    <property type="match status" value="1"/>
</dbReference>
<gene>
    <name evidence="8" type="primary">rimO</name>
    <name evidence="12" type="ORF">J2Z80_001175</name>
</gene>
<evidence type="ECO:0000256" key="5">
    <source>
        <dbReference type="ARBA" id="ARBA00022723"/>
    </source>
</evidence>
<dbReference type="Pfam" id="PF00919">
    <property type="entry name" value="UPF0004"/>
    <property type="match status" value="1"/>
</dbReference>
<comment type="subcellular location">
    <subcellularLocation>
        <location evidence="8">Cytoplasm</location>
    </subcellularLocation>
</comment>
<dbReference type="InterPro" id="IPR002792">
    <property type="entry name" value="TRAM_dom"/>
</dbReference>
<dbReference type="SFLD" id="SFLDG01061">
    <property type="entry name" value="methylthiotransferase"/>
    <property type="match status" value="1"/>
</dbReference>
<comment type="similarity">
    <text evidence="8">Belongs to the methylthiotransferase family. RimO subfamily.</text>
</comment>
<dbReference type="Pfam" id="PF04055">
    <property type="entry name" value="Radical_SAM"/>
    <property type="match status" value="1"/>
</dbReference>
<dbReference type="CDD" id="cd01335">
    <property type="entry name" value="Radical_SAM"/>
    <property type="match status" value="1"/>
</dbReference>
<dbReference type="GO" id="GO:0005840">
    <property type="term" value="C:ribosome"/>
    <property type="evidence" value="ECO:0007669"/>
    <property type="project" value="UniProtKB-KW"/>
</dbReference>
<dbReference type="PROSITE" id="PS51918">
    <property type="entry name" value="RADICAL_SAM"/>
    <property type="match status" value="1"/>
</dbReference>
<evidence type="ECO:0000256" key="2">
    <source>
        <dbReference type="ARBA" id="ARBA00022490"/>
    </source>
</evidence>
<dbReference type="NCBIfam" id="TIGR01125">
    <property type="entry name" value="30S ribosomal protein S12 methylthiotransferase RimO"/>
    <property type="match status" value="1"/>
</dbReference>
<keyword evidence="12" id="KW-0689">Ribosomal protein</keyword>
<dbReference type="InterPro" id="IPR020612">
    <property type="entry name" value="Methylthiotransferase_CS"/>
</dbReference>
<name>A0ABS4ND80_9THEO</name>
<dbReference type="GO" id="GO:0103039">
    <property type="term" value="F:protein methylthiotransferase activity"/>
    <property type="evidence" value="ECO:0007669"/>
    <property type="project" value="UniProtKB-EC"/>
</dbReference>
<keyword evidence="2 8" id="KW-0963">Cytoplasm</keyword>
<dbReference type="EMBL" id="JAGGLT010000011">
    <property type="protein sequence ID" value="MBP2071655.1"/>
    <property type="molecule type" value="Genomic_DNA"/>
</dbReference>
<feature type="binding site" evidence="8">
    <location>
        <position position="80"/>
    </location>
    <ligand>
        <name>[4Fe-4S] cluster</name>
        <dbReference type="ChEBI" id="CHEBI:49883"/>
        <label>1</label>
    </ligand>
</feature>
<evidence type="ECO:0000256" key="3">
    <source>
        <dbReference type="ARBA" id="ARBA00022679"/>
    </source>
</evidence>
<comment type="cofactor">
    <cofactor evidence="8">
        <name>[4Fe-4S] cluster</name>
        <dbReference type="ChEBI" id="CHEBI:49883"/>
    </cofactor>
    <text evidence="8">Binds 2 [4Fe-4S] clusters. One cluster is coordinated with 3 cysteines and an exchangeable S-adenosyl-L-methionine.</text>
</comment>
<comment type="caution">
    <text evidence="12">The sequence shown here is derived from an EMBL/GenBank/DDBJ whole genome shotgun (WGS) entry which is preliminary data.</text>
</comment>
<dbReference type="PROSITE" id="PS51449">
    <property type="entry name" value="MTTASE_N"/>
    <property type="match status" value="1"/>
</dbReference>
<dbReference type="NCBIfam" id="TIGR00089">
    <property type="entry name" value="MiaB/RimO family radical SAM methylthiotransferase"/>
    <property type="match status" value="1"/>
</dbReference>
<dbReference type="PROSITE" id="PS50926">
    <property type="entry name" value="TRAM"/>
    <property type="match status" value="1"/>
</dbReference>
<keyword evidence="13" id="KW-1185">Reference proteome</keyword>
<dbReference type="InterPro" id="IPR013848">
    <property type="entry name" value="Methylthiotransferase_N"/>
</dbReference>
<dbReference type="PANTHER" id="PTHR43837:SF1">
    <property type="entry name" value="RIBOSOMAL PROTEIN US12 METHYLTHIOTRANSFERASE RIMO"/>
    <property type="match status" value="1"/>
</dbReference>
<keyword evidence="3 8" id="KW-0808">Transferase</keyword>
<keyword evidence="5 8" id="KW-0479">Metal-binding</keyword>
<dbReference type="PANTHER" id="PTHR43837">
    <property type="entry name" value="RIBOSOMAL PROTEIN S12 METHYLTHIOTRANSFERASE RIMO"/>
    <property type="match status" value="1"/>
</dbReference>
<keyword evidence="6 8" id="KW-0408">Iron</keyword>
<feature type="binding site" evidence="8">
    <location>
        <position position="154"/>
    </location>
    <ligand>
        <name>[4Fe-4S] cluster</name>
        <dbReference type="ChEBI" id="CHEBI:49883"/>
        <label>2</label>
        <note>4Fe-4S-S-AdoMet</note>
    </ligand>
</feature>
<dbReference type="InterPro" id="IPR005840">
    <property type="entry name" value="Ribosomal_uS12_MeSTrfase_RimO"/>
</dbReference>
<keyword evidence="1 8" id="KW-0004">4Fe-4S</keyword>
<protein>
    <recommendedName>
        <fullName evidence="8">Ribosomal protein uS12 methylthiotransferase RimO</fullName>
        <shortName evidence="8">uS12 MTTase</shortName>
        <shortName evidence="8">uS12 methylthiotransferase</shortName>
        <ecNumber evidence="8">2.8.4.4</ecNumber>
    </recommendedName>
    <alternativeName>
        <fullName evidence="8">Ribosomal protein uS12 (aspartate-C(3))-methylthiotransferase</fullName>
    </alternativeName>
    <alternativeName>
        <fullName evidence="8">Ribosome maturation factor RimO</fullName>
    </alternativeName>
</protein>
<evidence type="ECO:0000256" key="6">
    <source>
        <dbReference type="ARBA" id="ARBA00023004"/>
    </source>
</evidence>
<evidence type="ECO:0000259" key="11">
    <source>
        <dbReference type="PROSITE" id="PS51918"/>
    </source>
</evidence>
<feature type="domain" description="TRAM" evidence="9">
    <location>
        <begin position="372"/>
        <end position="437"/>
    </location>
</feature>
<evidence type="ECO:0000259" key="10">
    <source>
        <dbReference type="PROSITE" id="PS51449"/>
    </source>
</evidence>
<dbReference type="InterPro" id="IPR038135">
    <property type="entry name" value="Methylthiotransferase_N_sf"/>
</dbReference>
<feature type="binding site" evidence="8">
    <location>
        <position position="11"/>
    </location>
    <ligand>
        <name>[4Fe-4S] cluster</name>
        <dbReference type="ChEBI" id="CHEBI:49883"/>
        <label>1</label>
    </ligand>
</feature>
<evidence type="ECO:0000259" key="9">
    <source>
        <dbReference type="PROSITE" id="PS50926"/>
    </source>
</evidence>
<dbReference type="SFLD" id="SFLDF00274">
    <property type="entry name" value="ribosomal_protein_S12_methylth"/>
    <property type="match status" value="1"/>
</dbReference>
<comment type="function">
    <text evidence="8">Catalyzes the methylthiolation of an aspartic acid residue of ribosomal protein uS12.</text>
</comment>
<feature type="binding site" evidence="8">
    <location>
        <position position="158"/>
    </location>
    <ligand>
        <name>[4Fe-4S] cluster</name>
        <dbReference type="ChEBI" id="CHEBI:49883"/>
        <label>2</label>
        <note>4Fe-4S-S-AdoMet</note>
    </ligand>
</feature>
<evidence type="ECO:0000256" key="7">
    <source>
        <dbReference type="ARBA" id="ARBA00023014"/>
    </source>
</evidence>
<feature type="domain" description="MTTase N-terminal" evidence="10">
    <location>
        <begin position="2"/>
        <end position="117"/>
    </location>
</feature>
<dbReference type="InterPro" id="IPR023404">
    <property type="entry name" value="rSAM_horseshoe"/>
</dbReference>
<dbReference type="RefSeq" id="WP_209453541.1">
    <property type="nucleotide sequence ID" value="NZ_JAGGLT010000011.1"/>
</dbReference>
<dbReference type="SUPFAM" id="SSF102114">
    <property type="entry name" value="Radical SAM enzymes"/>
    <property type="match status" value="1"/>
</dbReference>
<evidence type="ECO:0000313" key="12">
    <source>
        <dbReference type="EMBL" id="MBP2071655.1"/>
    </source>
</evidence>
<dbReference type="Gene3D" id="3.80.30.20">
    <property type="entry name" value="tm_1862 like domain"/>
    <property type="match status" value="1"/>
</dbReference>
<evidence type="ECO:0000256" key="4">
    <source>
        <dbReference type="ARBA" id="ARBA00022691"/>
    </source>
</evidence>
<dbReference type="InterPro" id="IPR007197">
    <property type="entry name" value="rSAM"/>
</dbReference>